<comment type="caution">
    <text evidence="2">The sequence shown here is derived from an EMBL/GenBank/DDBJ whole genome shotgun (WGS) entry which is preliminary data.</text>
</comment>
<protein>
    <submittedName>
        <fullName evidence="2">Uncharacterized protein</fullName>
    </submittedName>
</protein>
<evidence type="ECO:0000313" key="3">
    <source>
        <dbReference type="Proteomes" id="UP000823749"/>
    </source>
</evidence>
<name>A0AAV6HI73_9ERIC</name>
<dbReference type="EMBL" id="JACTNZ010000047">
    <property type="protein sequence ID" value="KAG5512616.1"/>
    <property type="molecule type" value="Genomic_DNA"/>
</dbReference>
<evidence type="ECO:0000256" key="1">
    <source>
        <dbReference type="SAM" id="MobiDB-lite"/>
    </source>
</evidence>
<evidence type="ECO:0000313" key="2">
    <source>
        <dbReference type="EMBL" id="KAG5512616.1"/>
    </source>
</evidence>
<gene>
    <name evidence="2" type="ORF">RHGRI_038906</name>
</gene>
<accession>A0AAV6HI73</accession>
<dbReference type="Proteomes" id="UP000823749">
    <property type="component" value="Unassembled WGS sequence"/>
</dbReference>
<proteinExistence type="predicted"/>
<sequence>MGMKGLELVEKKKAVLQECVAEMKKLLDDAKKCYAEEVMLNEEMLLVDGCFILEFFYRSRSLELKKTAEKEGKKPTDGGDNSNSKVRKLQASALII</sequence>
<feature type="region of interest" description="Disordered" evidence="1">
    <location>
        <begin position="67"/>
        <end position="96"/>
    </location>
</feature>
<dbReference type="InterPro" id="IPR004158">
    <property type="entry name" value="DUF247_pln"/>
</dbReference>
<dbReference type="Pfam" id="PF03140">
    <property type="entry name" value="DUF247"/>
    <property type="match status" value="1"/>
</dbReference>
<dbReference type="AlphaFoldDB" id="A0AAV6HI73"/>
<keyword evidence="3" id="KW-1185">Reference proteome</keyword>
<reference evidence="2" key="1">
    <citation type="submission" date="2020-08" db="EMBL/GenBank/DDBJ databases">
        <title>Plant Genome Project.</title>
        <authorList>
            <person name="Zhang R.-G."/>
        </authorList>
    </citation>
    <scope>NUCLEOTIDE SEQUENCE</scope>
    <source>
        <strain evidence="2">WSP0</strain>
        <tissue evidence="2">Leaf</tissue>
    </source>
</reference>
<feature type="compositionally biased region" description="Basic and acidic residues" evidence="1">
    <location>
        <begin position="67"/>
        <end position="77"/>
    </location>
</feature>
<organism evidence="2 3">
    <name type="scientific">Rhododendron griersonianum</name>
    <dbReference type="NCBI Taxonomy" id="479676"/>
    <lineage>
        <taxon>Eukaryota</taxon>
        <taxon>Viridiplantae</taxon>
        <taxon>Streptophyta</taxon>
        <taxon>Embryophyta</taxon>
        <taxon>Tracheophyta</taxon>
        <taxon>Spermatophyta</taxon>
        <taxon>Magnoliopsida</taxon>
        <taxon>eudicotyledons</taxon>
        <taxon>Gunneridae</taxon>
        <taxon>Pentapetalae</taxon>
        <taxon>asterids</taxon>
        <taxon>Ericales</taxon>
        <taxon>Ericaceae</taxon>
        <taxon>Ericoideae</taxon>
        <taxon>Rhodoreae</taxon>
        <taxon>Rhododendron</taxon>
    </lineage>
</organism>